<keyword evidence="2" id="KW-0812">Transmembrane</keyword>
<keyword evidence="6" id="KW-1185">Reference proteome</keyword>
<dbReference type="GO" id="GO:0005886">
    <property type="term" value="C:plasma membrane"/>
    <property type="evidence" value="ECO:0007669"/>
    <property type="project" value="TreeGrafter"/>
</dbReference>
<dbReference type="SUPFAM" id="SSF48726">
    <property type="entry name" value="Immunoglobulin"/>
    <property type="match status" value="1"/>
</dbReference>
<dbReference type="GO" id="GO:0004888">
    <property type="term" value="F:transmembrane signaling receptor activity"/>
    <property type="evidence" value="ECO:0007669"/>
    <property type="project" value="TreeGrafter"/>
</dbReference>
<evidence type="ECO:0000256" key="2">
    <source>
        <dbReference type="ARBA" id="ARBA00022692"/>
    </source>
</evidence>
<accession>A0A3Q3WVT5</accession>
<evidence type="ECO:0000313" key="5">
    <source>
        <dbReference type="Ensembl" id="ENSMMOP00000016582.1"/>
    </source>
</evidence>
<dbReference type="Gene3D" id="2.60.40.10">
    <property type="entry name" value="Immunoglobulins"/>
    <property type="match status" value="1"/>
</dbReference>
<dbReference type="InterPro" id="IPR036179">
    <property type="entry name" value="Ig-like_dom_sf"/>
</dbReference>
<reference evidence="5" key="2">
    <citation type="submission" date="2025-09" db="UniProtKB">
        <authorList>
            <consortium name="Ensembl"/>
        </authorList>
    </citation>
    <scope>IDENTIFICATION</scope>
</reference>
<feature type="domain" description="Immunoglobulin V-set" evidence="4">
    <location>
        <begin position="27"/>
        <end position="96"/>
    </location>
</feature>
<comment type="subcellular location">
    <subcellularLocation>
        <location evidence="1">Membrane</location>
    </subcellularLocation>
</comment>
<dbReference type="PANTHER" id="PTHR11860">
    <property type="entry name" value="POLYMERIC-IMMUNOGLOBULIN RECEPTOR"/>
    <property type="match status" value="1"/>
</dbReference>
<evidence type="ECO:0000313" key="6">
    <source>
        <dbReference type="Proteomes" id="UP000261620"/>
    </source>
</evidence>
<name>A0A3Q3WVT5_MOLML</name>
<dbReference type="Proteomes" id="UP000261620">
    <property type="component" value="Unplaced"/>
</dbReference>
<dbReference type="STRING" id="94237.ENSMMOP00000016582"/>
<dbReference type="InterPro" id="IPR050671">
    <property type="entry name" value="CD300_family_receptors"/>
</dbReference>
<evidence type="ECO:0000256" key="3">
    <source>
        <dbReference type="ARBA" id="ARBA00023136"/>
    </source>
</evidence>
<proteinExistence type="predicted"/>
<evidence type="ECO:0000259" key="4">
    <source>
        <dbReference type="Pfam" id="PF07686"/>
    </source>
</evidence>
<organism evidence="5 6">
    <name type="scientific">Mola mola</name>
    <name type="common">Ocean sunfish</name>
    <name type="synonym">Tetraodon mola</name>
    <dbReference type="NCBI Taxonomy" id="94237"/>
    <lineage>
        <taxon>Eukaryota</taxon>
        <taxon>Metazoa</taxon>
        <taxon>Chordata</taxon>
        <taxon>Craniata</taxon>
        <taxon>Vertebrata</taxon>
        <taxon>Euteleostomi</taxon>
        <taxon>Actinopterygii</taxon>
        <taxon>Neopterygii</taxon>
        <taxon>Teleostei</taxon>
        <taxon>Neoteleostei</taxon>
        <taxon>Acanthomorphata</taxon>
        <taxon>Eupercaria</taxon>
        <taxon>Tetraodontiformes</taxon>
        <taxon>Molidae</taxon>
        <taxon>Mola</taxon>
    </lineage>
</organism>
<evidence type="ECO:0000256" key="1">
    <source>
        <dbReference type="ARBA" id="ARBA00004370"/>
    </source>
</evidence>
<dbReference type="InterPro" id="IPR013783">
    <property type="entry name" value="Ig-like_fold"/>
</dbReference>
<dbReference type="Pfam" id="PF07686">
    <property type="entry name" value="V-set"/>
    <property type="match status" value="1"/>
</dbReference>
<dbReference type="InterPro" id="IPR013106">
    <property type="entry name" value="Ig_V-set"/>
</dbReference>
<dbReference type="AlphaFoldDB" id="A0A3Q3WVT5"/>
<reference evidence="5" key="1">
    <citation type="submission" date="2025-08" db="UniProtKB">
        <authorList>
            <consortium name="Ensembl"/>
        </authorList>
    </citation>
    <scope>IDENTIFICATION</scope>
</reference>
<sequence length="196" mass="22649">MERLGIIDWTESKVFRHQNQIISLSLYAGYVKYWCQGRMREFCSSLARTDDTRKANPAEDKVSISDDPVQLMFTVTMNDLKEADSGWYMCGVEIGNGWTADSVKYTHIKLNEVIDYYESLIENVDVMSYGCFATETLFCLCQCIVSQLGKICIRSCSIWDIATHSKSERRTPFCTQIHHQAELEQVKEKHVFKIPF</sequence>
<dbReference type="Ensembl" id="ENSMMOT00000016856.1">
    <property type="protein sequence ID" value="ENSMMOP00000016582.1"/>
    <property type="gene ID" value="ENSMMOG00000012630.1"/>
</dbReference>
<keyword evidence="3" id="KW-0472">Membrane</keyword>
<dbReference type="PANTHER" id="PTHR11860:SF87">
    <property type="entry name" value="CMRF35-LIKE MOLECULE 8"/>
    <property type="match status" value="1"/>
</dbReference>
<protein>
    <recommendedName>
        <fullName evidence="4">Immunoglobulin V-set domain-containing protein</fullName>
    </recommendedName>
</protein>